<comment type="similarity">
    <text evidence="1">Belongs to the ribonucleoside diphosphate reductase class-2 family.</text>
</comment>
<evidence type="ECO:0000259" key="6">
    <source>
        <dbReference type="Pfam" id="PF12637"/>
    </source>
</evidence>
<dbReference type="EC" id="1.17.4.1" evidence="2"/>
<evidence type="ECO:0000313" key="7">
    <source>
        <dbReference type="EMBL" id="STY72022.1"/>
    </source>
</evidence>
<protein>
    <recommendedName>
        <fullName evidence="2">ribonucleoside-diphosphate reductase</fullName>
        <ecNumber evidence="2">1.17.4.1</ecNumber>
    </recommendedName>
</protein>
<organism evidence="7 8">
    <name type="scientific">Megamonas hypermegale</name>
    <dbReference type="NCBI Taxonomy" id="158847"/>
    <lineage>
        <taxon>Bacteria</taxon>
        <taxon>Bacillati</taxon>
        <taxon>Bacillota</taxon>
        <taxon>Negativicutes</taxon>
        <taxon>Selenomonadales</taxon>
        <taxon>Selenomonadaceae</taxon>
        <taxon>Megamonas</taxon>
    </lineage>
</organism>
<evidence type="ECO:0000256" key="2">
    <source>
        <dbReference type="ARBA" id="ARBA00012274"/>
    </source>
</evidence>
<proteinExistence type="inferred from homology"/>
<dbReference type="GO" id="GO:0000166">
    <property type="term" value="F:nucleotide binding"/>
    <property type="evidence" value="ECO:0007669"/>
    <property type="project" value="UniProtKB-KW"/>
</dbReference>
<dbReference type="InterPro" id="IPR023806">
    <property type="entry name" value="CHP03905"/>
</dbReference>
<gene>
    <name evidence="7" type="ORF">NCTC10571_02211</name>
</gene>
<name>A0A378NUG3_9FIRM</name>
<accession>A0A378NUG3</accession>
<dbReference type="InterPro" id="IPR024434">
    <property type="entry name" value="TSCPD_dom"/>
</dbReference>
<dbReference type="AlphaFoldDB" id="A0A378NUG3"/>
<dbReference type="STRING" id="1122216.GCA_000423385_01752"/>
<evidence type="ECO:0000256" key="5">
    <source>
        <dbReference type="ARBA" id="ARBA00047754"/>
    </source>
</evidence>
<dbReference type="EMBL" id="UGPP01000001">
    <property type="protein sequence ID" value="STY72022.1"/>
    <property type="molecule type" value="Genomic_DNA"/>
</dbReference>
<evidence type="ECO:0000256" key="4">
    <source>
        <dbReference type="ARBA" id="ARBA00022741"/>
    </source>
</evidence>
<dbReference type="RefSeq" id="WP_008539685.1">
    <property type="nucleotide sequence ID" value="NZ_UGPP01000001.1"/>
</dbReference>
<dbReference type="GeneID" id="62779539"/>
<evidence type="ECO:0000256" key="3">
    <source>
        <dbReference type="ARBA" id="ARBA00022634"/>
    </source>
</evidence>
<sequence>MKKFSYTTSGTCSKLINFSLDENNIIHDVEFIGGCNGNLQGISKLIEGQSAQNVIDKCQGIHCGMRPTSCPDQLSRALSEAIQK</sequence>
<feature type="domain" description="TSCPD" evidence="6">
    <location>
        <begin position="5"/>
        <end position="81"/>
    </location>
</feature>
<dbReference type="Proteomes" id="UP000255234">
    <property type="component" value="Unassembled WGS sequence"/>
</dbReference>
<dbReference type="GO" id="GO:0004748">
    <property type="term" value="F:ribonucleoside-diphosphate reductase activity, thioredoxin disulfide as acceptor"/>
    <property type="evidence" value="ECO:0007669"/>
    <property type="project" value="UniProtKB-EC"/>
</dbReference>
<keyword evidence="4" id="KW-0547">Nucleotide-binding</keyword>
<evidence type="ECO:0000256" key="1">
    <source>
        <dbReference type="ARBA" id="ARBA00007405"/>
    </source>
</evidence>
<comment type="catalytic activity">
    <reaction evidence="5">
        <text>a 2'-deoxyribonucleoside 5'-diphosphate + [thioredoxin]-disulfide + H2O = a ribonucleoside 5'-diphosphate + [thioredoxin]-dithiol</text>
        <dbReference type="Rhea" id="RHEA:23252"/>
        <dbReference type="Rhea" id="RHEA-COMP:10698"/>
        <dbReference type="Rhea" id="RHEA-COMP:10700"/>
        <dbReference type="ChEBI" id="CHEBI:15377"/>
        <dbReference type="ChEBI" id="CHEBI:29950"/>
        <dbReference type="ChEBI" id="CHEBI:50058"/>
        <dbReference type="ChEBI" id="CHEBI:57930"/>
        <dbReference type="ChEBI" id="CHEBI:73316"/>
        <dbReference type="EC" id="1.17.4.1"/>
    </reaction>
</comment>
<evidence type="ECO:0000313" key="8">
    <source>
        <dbReference type="Proteomes" id="UP000255234"/>
    </source>
</evidence>
<dbReference type="GO" id="GO:0071897">
    <property type="term" value="P:DNA biosynthetic process"/>
    <property type="evidence" value="ECO:0007669"/>
    <property type="project" value="UniProtKB-KW"/>
</dbReference>
<dbReference type="Pfam" id="PF12637">
    <property type="entry name" value="TSCPD"/>
    <property type="match status" value="1"/>
</dbReference>
<keyword evidence="3" id="KW-0237">DNA synthesis</keyword>
<reference evidence="7 8" key="1">
    <citation type="submission" date="2018-06" db="EMBL/GenBank/DDBJ databases">
        <authorList>
            <consortium name="Pathogen Informatics"/>
            <person name="Doyle S."/>
        </authorList>
    </citation>
    <scope>NUCLEOTIDE SEQUENCE [LARGE SCALE GENOMIC DNA]</scope>
    <source>
        <strain evidence="7 8">NCTC10571</strain>
    </source>
</reference>
<dbReference type="NCBIfam" id="TIGR03905">
    <property type="entry name" value="TIGR03905_4_Cys"/>
    <property type="match status" value="1"/>
</dbReference>